<dbReference type="KEGG" id="spii:G7077_10045"/>
<accession>A0A6G7YR15</accession>
<protein>
    <submittedName>
        <fullName evidence="3">Uncharacterized protein</fullName>
    </submittedName>
</protein>
<dbReference type="Proteomes" id="UP000503222">
    <property type="component" value="Chromosome"/>
</dbReference>
<evidence type="ECO:0000313" key="3">
    <source>
        <dbReference type="EMBL" id="QIK79185.1"/>
    </source>
</evidence>
<keyword evidence="2" id="KW-0812">Transmembrane</keyword>
<dbReference type="AlphaFoldDB" id="A0A6G7YR15"/>
<evidence type="ECO:0000256" key="2">
    <source>
        <dbReference type="SAM" id="Phobius"/>
    </source>
</evidence>
<proteinExistence type="predicted"/>
<organism evidence="3 4">
    <name type="scientific">Sphingomonas piscis</name>
    <dbReference type="NCBI Taxonomy" id="2714943"/>
    <lineage>
        <taxon>Bacteria</taxon>
        <taxon>Pseudomonadati</taxon>
        <taxon>Pseudomonadota</taxon>
        <taxon>Alphaproteobacteria</taxon>
        <taxon>Sphingomonadales</taxon>
        <taxon>Sphingomonadaceae</taxon>
        <taxon>Sphingomonas</taxon>
    </lineage>
</organism>
<keyword evidence="2" id="KW-0472">Membrane</keyword>
<feature type="transmembrane region" description="Helical" evidence="2">
    <location>
        <begin position="6"/>
        <end position="23"/>
    </location>
</feature>
<dbReference type="EMBL" id="CP049869">
    <property type="protein sequence ID" value="QIK79185.1"/>
    <property type="molecule type" value="Genomic_DNA"/>
</dbReference>
<evidence type="ECO:0000256" key="1">
    <source>
        <dbReference type="SAM" id="MobiDB-lite"/>
    </source>
</evidence>
<keyword evidence="4" id="KW-1185">Reference proteome</keyword>
<reference evidence="3 4" key="1">
    <citation type="submission" date="2020-03" db="EMBL/GenBank/DDBJ databases">
        <title>Sphingomonas sp. nov., isolated from fish.</title>
        <authorList>
            <person name="Hyun D.-W."/>
            <person name="Bae J.-W."/>
        </authorList>
    </citation>
    <scope>NUCLEOTIDE SEQUENCE [LARGE SCALE GENOMIC DNA]</scope>
    <source>
        <strain evidence="3 4">HDW15B</strain>
    </source>
</reference>
<feature type="region of interest" description="Disordered" evidence="1">
    <location>
        <begin position="26"/>
        <end position="46"/>
    </location>
</feature>
<sequence length="46" mass="4982">MLAGIVRAALVAMMGWVVIRAWLDPSKRDRTPPTGGPDTGPDGFDW</sequence>
<dbReference type="RefSeq" id="WP_166411576.1">
    <property type="nucleotide sequence ID" value="NZ_CP049869.1"/>
</dbReference>
<gene>
    <name evidence="3" type="ORF">G7077_10045</name>
</gene>
<keyword evidence="2" id="KW-1133">Transmembrane helix</keyword>
<evidence type="ECO:0000313" key="4">
    <source>
        <dbReference type="Proteomes" id="UP000503222"/>
    </source>
</evidence>
<name>A0A6G7YR15_9SPHN</name>